<comment type="caution">
    <text evidence="1">The sequence shown here is derived from an EMBL/GenBank/DDBJ whole genome shotgun (WGS) entry which is preliminary data.</text>
</comment>
<reference evidence="1" key="1">
    <citation type="submission" date="2020-10" db="EMBL/GenBank/DDBJ databases">
        <authorList>
            <person name="Castelo-Branco R."/>
            <person name="Eusebio N."/>
            <person name="Adriana R."/>
            <person name="Vieira A."/>
            <person name="Brugerolle De Fraissinette N."/>
            <person name="Rezende De Castro R."/>
            <person name="Schneider M.P."/>
            <person name="Vasconcelos V."/>
            <person name="Leao P.N."/>
        </authorList>
    </citation>
    <scope>NUCLEOTIDE SEQUENCE</scope>
    <source>
        <strain evidence="1">LEGE 07157</strain>
    </source>
</reference>
<accession>A0A8J7B8V5</accession>
<proteinExistence type="predicted"/>
<dbReference type="Proteomes" id="UP000654482">
    <property type="component" value="Unassembled WGS sequence"/>
</dbReference>
<evidence type="ECO:0000313" key="1">
    <source>
        <dbReference type="EMBL" id="MBE9115243.1"/>
    </source>
</evidence>
<keyword evidence="2" id="KW-1185">Reference proteome</keyword>
<organism evidence="1 2">
    <name type="scientific">Lusitaniella coriacea LEGE 07157</name>
    <dbReference type="NCBI Taxonomy" id="945747"/>
    <lineage>
        <taxon>Bacteria</taxon>
        <taxon>Bacillati</taxon>
        <taxon>Cyanobacteriota</taxon>
        <taxon>Cyanophyceae</taxon>
        <taxon>Spirulinales</taxon>
        <taxon>Lusitaniellaceae</taxon>
        <taxon>Lusitaniella</taxon>
    </lineage>
</organism>
<sequence length="278" mass="32527">MFVDEPLYCFTLEVLKNYKYDLIEECYCGYDNQGNIFWEGSNLSEIKNKGLIVKECPSKYAYFEHPTLNGIPLGQVQGNFDSTWFAHSIVHVENKYMGEVAGFIDEFYAVRFLHQIAITQAKYPEKQENDFSMLPHLPWEFQDFQGEFDRKWSKQFTARDQKKHSFAIQDLKNHQFTLSENLNFESYKGIYFENLFIGYIKEAPNNVWLANSICLKEENRIEVAGFKNELYAIRYLHHMAMAIYPEVIEDFPYPLLFPWERSSSLVGESDVVAGEGGL</sequence>
<gene>
    <name evidence="1" type="ORF">IQ249_04945</name>
</gene>
<dbReference type="AlphaFoldDB" id="A0A8J7B8V5"/>
<dbReference type="EMBL" id="JADEWZ010000005">
    <property type="protein sequence ID" value="MBE9115243.1"/>
    <property type="molecule type" value="Genomic_DNA"/>
</dbReference>
<dbReference type="RefSeq" id="WP_228055488.1">
    <property type="nucleotide sequence ID" value="NZ_JADEWZ010000005.1"/>
</dbReference>
<protein>
    <submittedName>
        <fullName evidence="1">Uncharacterized protein</fullName>
    </submittedName>
</protein>
<evidence type="ECO:0000313" key="2">
    <source>
        <dbReference type="Proteomes" id="UP000654482"/>
    </source>
</evidence>
<name>A0A8J7B8V5_9CYAN</name>